<dbReference type="Proteomes" id="UP000557307">
    <property type="component" value="Unassembled WGS sequence"/>
</dbReference>
<feature type="domain" description="HMA" evidence="1">
    <location>
        <begin position="1"/>
        <end position="66"/>
    </location>
</feature>
<dbReference type="InterPro" id="IPR036163">
    <property type="entry name" value="HMA_dom_sf"/>
</dbReference>
<dbReference type="CDD" id="cd00371">
    <property type="entry name" value="HMA"/>
    <property type="match status" value="1"/>
</dbReference>
<keyword evidence="3" id="KW-1185">Reference proteome</keyword>
<dbReference type="GO" id="GO:0046872">
    <property type="term" value="F:metal ion binding"/>
    <property type="evidence" value="ECO:0007669"/>
    <property type="project" value="InterPro"/>
</dbReference>
<evidence type="ECO:0000313" key="3">
    <source>
        <dbReference type="Proteomes" id="UP000557307"/>
    </source>
</evidence>
<reference evidence="2 3" key="1">
    <citation type="submission" date="2020-08" db="EMBL/GenBank/DDBJ databases">
        <title>Genomic Encyclopedia of Type Strains, Phase IV (KMG-IV): sequencing the most valuable type-strain genomes for metagenomic binning, comparative biology and taxonomic classification.</title>
        <authorList>
            <person name="Goeker M."/>
        </authorList>
    </citation>
    <scope>NUCLEOTIDE SEQUENCE [LARGE SCALE GENOMIC DNA]</scope>
    <source>
        <strain evidence="2 3">DSM 105074</strain>
    </source>
</reference>
<evidence type="ECO:0000313" key="2">
    <source>
        <dbReference type="EMBL" id="MBB5285719.1"/>
    </source>
</evidence>
<dbReference type="AlphaFoldDB" id="A0A840U1I3"/>
<dbReference type="SUPFAM" id="SSF55008">
    <property type="entry name" value="HMA, heavy metal-associated domain"/>
    <property type="match status" value="1"/>
</dbReference>
<proteinExistence type="predicted"/>
<accession>A0A840U1I3</accession>
<dbReference type="EMBL" id="JACHGF010000006">
    <property type="protein sequence ID" value="MBB5285719.1"/>
    <property type="molecule type" value="Genomic_DNA"/>
</dbReference>
<sequence>MKTLKFKTNIKCGGCVATVKPFLDAAEGIEGWEVDLQNPDRTLTVQTEQPAEAVRAVVNQAGYTAEPVS</sequence>
<evidence type="ECO:0000259" key="1">
    <source>
        <dbReference type="PROSITE" id="PS50846"/>
    </source>
</evidence>
<protein>
    <submittedName>
        <fullName evidence="2">Copper chaperone</fullName>
    </submittedName>
</protein>
<name>A0A840U1I3_9BACT</name>
<comment type="caution">
    <text evidence="2">The sequence shown here is derived from an EMBL/GenBank/DDBJ whole genome shotgun (WGS) entry which is preliminary data.</text>
</comment>
<dbReference type="Gene3D" id="3.30.70.100">
    <property type="match status" value="1"/>
</dbReference>
<dbReference type="PROSITE" id="PS50846">
    <property type="entry name" value="HMA_2"/>
    <property type="match status" value="1"/>
</dbReference>
<gene>
    <name evidence="2" type="ORF">HNQ92_003879</name>
</gene>
<dbReference type="RefSeq" id="WP_184176234.1">
    <property type="nucleotide sequence ID" value="NZ_JACHGF010000006.1"/>
</dbReference>
<dbReference type="InterPro" id="IPR006121">
    <property type="entry name" value="HMA_dom"/>
</dbReference>
<dbReference type="Pfam" id="PF00403">
    <property type="entry name" value="HMA"/>
    <property type="match status" value="1"/>
</dbReference>
<organism evidence="2 3">
    <name type="scientific">Rhabdobacter roseus</name>
    <dbReference type="NCBI Taxonomy" id="1655419"/>
    <lineage>
        <taxon>Bacteria</taxon>
        <taxon>Pseudomonadati</taxon>
        <taxon>Bacteroidota</taxon>
        <taxon>Cytophagia</taxon>
        <taxon>Cytophagales</taxon>
        <taxon>Cytophagaceae</taxon>
        <taxon>Rhabdobacter</taxon>
    </lineage>
</organism>